<sequence>FTIDRLTGDPIHVIVDNQKFIFITEIFNSPYLFGRGTRVFIVQSDNDGRYYILKDSWILASHNVSEADNIKMINKAAQSADVDPRLRKLLPQLIACDENAGSTALNRSLLLGACDNERRRRRLITGPIGDPITSYCSRVECLQAFIDITDQLNFMNGRCRLVHSDISMNNIMIVRMLPNIVVPSAVMPSGVESSVLNSDTVPWDSLKPCDKDGLHHDVPSGGGVIDLDYSHCNTLASMKRSGTLPYMAVNLLNPEIEGAGVVHRLSHDLESLCMVLIHIVRFSYGPIGTIKGALNPPTHRVSQWHHEDDLEVLEDNKKMDLKALVEKPGRFINGYWAPIIPHMQKLIK</sequence>
<gene>
    <name evidence="2" type="ORF">HYPSUDRAFT_109718</name>
</gene>
<evidence type="ECO:0000313" key="3">
    <source>
        <dbReference type="Proteomes" id="UP000054270"/>
    </source>
</evidence>
<evidence type="ECO:0000259" key="1">
    <source>
        <dbReference type="PROSITE" id="PS50011"/>
    </source>
</evidence>
<dbReference type="AlphaFoldDB" id="A0A0D2L171"/>
<dbReference type="InterPro" id="IPR008266">
    <property type="entry name" value="Tyr_kinase_AS"/>
</dbReference>
<protein>
    <recommendedName>
        <fullName evidence="1">Protein kinase domain-containing protein</fullName>
    </recommendedName>
</protein>
<proteinExistence type="predicted"/>
<dbReference type="PANTHER" id="PTHR38248">
    <property type="entry name" value="FUNK1 6"/>
    <property type="match status" value="1"/>
</dbReference>
<dbReference type="InterPro" id="IPR011009">
    <property type="entry name" value="Kinase-like_dom_sf"/>
</dbReference>
<organism evidence="2 3">
    <name type="scientific">Hypholoma sublateritium (strain FD-334 SS-4)</name>
    <dbReference type="NCBI Taxonomy" id="945553"/>
    <lineage>
        <taxon>Eukaryota</taxon>
        <taxon>Fungi</taxon>
        <taxon>Dikarya</taxon>
        <taxon>Basidiomycota</taxon>
        <taxon>Agaricomycotina</taxon>
        <taxon>Agaricomycetes</taxon>
        <taxon>Agaricomycetidae</taxon>
        <taxon>Agaricales</taxon>
        <taxon>Agaricineae</taxon>
        <taxon>Strophariaceae</taxon>
        <taxon>Hypholoma</taxon>
    </lineage>
</organism>
<dbReference type="STRING" id="945553.A0A0D2L171"/>
<feature type="non-terminal residue" evidence="2">
    <location>
        <position position="348"/>
    </location>
</feature>
<name>A0A0D2L171_HYPSF</name>
<dbReference type="GO" id="GO:0004672">
    <property type="term" value="F:protein kinase activity"/>
    <property type="evidence" value="ECO:0007669"/>
    <property type="project" value="InterPro"/>
</dbReference>
<dbReference type="Gene3D" id="1.10.510.10">
    <property type="entry name" value="Transferase(Phosphotransferase) domain 1"/>
    <property type="match status" value="1"/>
</dbReference>
<dbReference type="EMBL" id="KN817567">
    <property type="protein sequence ID" value="KJA20447.1"/>
    <property type="molecule type" value="Genomic_DNA"/>
</dbReference>
<feature type="non-terminal residue" evidence="2">
    <location>
        <position position="1"/>
    </location>
</feature>
<reference evidence="3" key="1">
    <citation type="submission" date="2014-04" db="EMBL/GenBank/DDBJ databases">
        <title>Evolutionary Origins and Diversification of the Mycorrhizal Mutualists.</title>
        <authorList>
            <consortium name="DOE Joint Genome Institute"/>
            <consortium name="Mycorrhizal Genomics Consortium"/>
            <person name="Kohler A."/>
            <person name="Kuo A."/>
            <person name="Nagy L.G."/>
            <person name="Floudas D."/>
            <person name="Copeland A."/>
            <person name="Barry K.W."/>
            <person name="Cichocki N."/>
            <person name="Veneault-Fourrey C."/>
            <person name="LaButti K."/>
            <person name="Lindquist E.A."/>
            <person name="Lipzen A."/>
            <person name="Lundell T."/>
            <person name="Morin E."/>
            <person name="Murat C."/>
            <person name="Riley R."/>
            <person name="Ohm R."/>
            <person name="Sun H."/>
            <person name="Tunlid A."/>
            <person name="Henrissat B."/>
            <person name="Grigoriev I.V."/>
            <person name="Hibbett D.S."/>
            <person name="Martin F."/>
        </authorList>
    </citation>
    <scope>NUCLEOTIDE SEQUENCE [LARGE SCALE GENOMIC DNA]</scope>
    <source>
        <strain evidence="3">FD-334 SS-4</strain>
    </source>
</reference>
<evidence type="ECO:0000313" key="2">
    <source>
        <dbReference type="EMBL" id="KJA20447.1"/>
    </source>
</evidence>
<keyword evidence="3" id="KW-1185">Reference proteome</keyword>
<dbReference type="InterPro" id="IPR040976">
    <property type="entry name" value="Pkinase_fungal"/>
</dbReference>
<dbReference type="Proteomes" id="UP000054270">
    <property type="component" value="Unassembled WGS sequence"/>
</dbReference>
<dbReference type="Pfam" id="PF17667">
    <property type="entry name" value="Pkinase_fungal"/>
    <property type="match status" value="1"/>
</dbReference>
<dbReference type="InterPro" id="IPR000719">
    <property type="entry name" value="Prot_kinase_dom"/>
</dbReference>
<dbReference type="PROSITE" id="PS50011">
    <property type="entry name" value="PROTEIN_KINASE_DOM"/>
    <property type="match status" value="1"/>
</dbReference>
<accession>A0A0D2L171</accession>
<dbReference type="PANTHER" id="PTHR38248:SF2">
    <property type="entry name" value="FUNK1 11"/>
    <property type="match status" value="1"/>
</dbReference>
<dbReference type="OrthoDB" id="3260094at2759"/>
<dbReference type="SUPFAM" id="SSF56112">
    <property type="entry name" value="Protein kinase-like (PK-like)"/>
    <property type="match status" value="1"/>
</dbReference>
<feature type="domain" description="Protein kinase" evidence="1">
    <location>
        <begin position="27"/>
        <end position="348"/>
    </location>
</feature>
<dbReference type="PROSITE" id="PS00109">
    <property type="entry name" value="PROTEIN_KINASE_TYR"/>
    <property type="match status" value="1"/>
</dbReference>
<dbReference type="GO" id="GO:0005524">
    <property type="term" value="F:ATP binding"/>
    <property type="evidence" value="ECO:0007669"/>
    <property type="project" value="InterPro"/>
</dbReference>